<dbReference type="InterPro" id="IPR037026">
    <property type="entry name" value="Vgr_OB-fold_dom_sf"/>
</dbReference>
<dbReference type="Gene3D" id="6.20.150.10">
    <property type="match status" value="1"/>
</dbReference>
<name>A0A3M5VHR5_PSESX</name>
<gene>
    <name evidence="1" type="ORF">ALP29_00218</name>
</gene>
<dbReference type="Gene3D" id="2.40.50.230">
    <property type="entry name" value="Gp5 N-terminal domain"/>
    <property type="match status" value="1"/>
</dbReference>
<evidence type="ECO:0000313" key="2">
    <source>
        <dbReference type="Proteomes" id="UP000280395"/>
    </source>
</evidence>
<dbReference type="InterPro" id="IPR013046">
    <property type="entry name" value="GpV/Gp45"/>
</dbReference>
<proteinExistence type="predicted"/>
<protein>
    <recommendedName>
        <fullName evidence="3">Phage baseplate assembly protein V</fullName>
    </recommendedName>
</protein>
<dbReference type="RefSeq" id="WP_122300367.1">
    <property type="nucleotide sequence ID" value="NZ_RBUA01000625.1"/>
</dbReference>
<evidence type="ECO:0008006" key="3">
    <source>
        <dbReference type="Google" id="ProtNLM"/>
    </source>
</evidence>
<dbReference type="EMBL" id="RBUA01000625">
    <property type="protein sequence ID" value="RMU57752.1"/>
    <property type="molecule type" value="Genomic_DNA"/>
</dbReference>
<reference evidence="1 2" key="1">
    <citation type="submission" date="2018-08" db="EMBL/GenBank/DDBJ databases">
        <title>Recombination of ecologically and evolutionarily significant loci maintains genetic cohesion in the Pseudomonas syringae species complex.</title>
        <authorList>
            <person name="Dillon M."/>
            <person name="Thakur S."/>
            <person name="Almeida R.N.D."/>
            <person name="Weir B.S."/>
            <person name="Guttman D.S."/>
        </authorList>
    </citation>
    <scope>NUCLEOTIDE SEQUENCE [LARGE SCALE GENOMIC DNA]</scope>
    <source>
        <strain evidence="1 2">ICMP 14479</strain>
    </source>
</reference>
<dbReference type="NCBIfam" id="TIGR01644">
    <property type="entry name" value="phage_P2_V"/>
    <property type="match status" value="1"/>
</dbReference>
<comment type="caution">
    <text evidence="1">The sequence shown here is derived from an EMBL/GenBank/DDBJ whole genome shotgun (WGS) entry which is preliminary data.</text>
</comment>
<dbReference type="AlphaFoldDB" id="A0A3M5VHR5"/>
<evidence type="ECO:0000313" key="1">
    <source>
        <dbReference type="EMBL" id="RMU57752.1"/>
    </source>
</evidence>
<dbReference type="Proteomes" id="UP000280395">
    <property type="component" value="Unassembled WGS sequence"/>
</dbReference>
<accession>A0A3M5VHR5</accession>
<sequence length="189" mass="19775">MGVKLEYGEISAVDFPSCRVRVRLDERDGVESFWLNVPQRNTQGVQRRPLLPELGEQVAILLDDDGVGGVLLGGVYSTVEPPPVVDETSDYVRFKDGTTVTYDQDASVLAVDCVGAITVKCAGNLSVESAGPVSVKAPSATLDIPEVTLNGNITVNGNINTSGNVDVAGNVSAGGSVIDVTGNSNHHTH</sequence>
<organism evidence="1 2">
    <name type="scientific">Pseudomonas syringae pv. avii</name>
    <dbReference type="NCBI Taxonomy" id="663959"/>
    <lineage>
        <taxon>Bacteria</taxon>
        <taxon>Pseudomonadati</taxon>
        <taxon>Pseudomonadota</taxon>
        <taxon>Gammaproteobacteria</taxon>
        <taxon>Pseudomonadales</taxon>
        <taxon>Pseudomonadaceae</taxon>
        <taxon>Pseudomonas</taxon>
        <taxon>Pseudomonas syringae</taxon>
    </lineage>
</organism>